<dbReference type="RefSeq" id="WP_085414753.1">
    <property type="nucleotide sequence ID" value="NZ_WAEL01000001.1"/>
</dbReference>
<evidence type="ECO:0000313" key="3">
    <source>
        <dbReference type="Proteomes" id="UP000606008"/>
    </source>
</evidence>
<name>A0ABX0QE63_9BACT</name>
<comment type="caution">
    <text evidence="2">The sequence shown here is derived from an EMBL/GenBank/DDBJ whole genome shotgun (WGS) entry which is preliminary data.</text>
</comment>
<keyword evidence="3" id="KW-1185">Reference proteome</keyword>
<accession>A0ABX0QE63</accession>
<evidence type="ECO:0000313" key="2">
    <source>
        <dbReference type="EMBL" id="NID09133.1"/>
    </source>
</evidence>
<reference evidence="3" key="1">
    <citation type="submission" date="2019-09" db="EMBL/GenBank/DDBJ databases">
        <authorList>
            <person name="Jung D.-H."/>
        </authorList>
    </citation>
    <scope>NUCLEOTIDE SEQUENCE [LARGE SCALE GENOMIC DNA]</scope>
    <source>
        <strain evidence="3">JA-25</strain>
    </source>
</reference>
<evidence type="ECO:0000256" key="1">
    <source>
        <dbReference type="SAM" id="Coils"/>
    </source>
</evidence>
<dbReference type="Proteomes" id="UP000606008">
    <property type="component" value="Unassembled WGS sequence"/>
</dbReference>
<keyword evidence="1" id="KW-0175">Coiled coil</keyword>
<sequence>MKHLVLTISLAMALAACGSKEKSGHEGHNMAMTEAGTPIDKAQQEVMALHDEVMPRVDDIMKLKKELNGKLTALDSMRGTPSETVRIDEQKAQVRQLVRHLTEANSLMMDWMDQYKGDTLKKLPEADALRYLAEQKQLINNAKAKINQSIAQSQNYLKQ</sequence>
<organism evidence="2 3">
    <name type="scientific">Fibrivirga algicola</name>
    <dbReference type="NCBI Taxonomy" id="2950420"/>
    <lineage>
        <taxon>Bacteria</taxon>
        <taxon>Pseudomonadati</taxon>
        <taxon>Bacteroidota</taxon>
        <taxon>Cytophagia</taxon>
        <taxon>Cytophagales</taxon>
        <taxon>Spirosomataceae</taxon>
        <taxon>Fibrivirga</taxon>
    </lineage>
</organism>
<dbReference type="PROSITE" id="PS51257">
    <property type="entry name" value="PROKAR_LIPOPROTEIN"/>
    <property type="match status" value="1"/>
</dbReference>
<protein>
    <submittedName>
        <fullName evidence="2">Viral A-type inclusion protein</fullName>
    </submittedName>
</protein>
<proteinExistence type="predicted"/>
<dbReference type="EMBL" id="WAEL01000001">
    <property type="protein sequence ID" value="NID09133.1"/>
    <property type="molecule type" value="Genomic_DNA"/>
</dbReference>
<reference evidence="3" key="2">
    <citation type="submission" date="2023-07" db="EMBL/GenBank/DDBJ databases">
        <authorList>
            <person name="Jung D.-H."/>
        </authorList>
    </citation>
    <scope>NUCLEOTIDE SEQUENCE [LARGE SCALE GENOMIC DNA]</scope>
    <source>
        <strain evidence="3">JA-25</strain>
    </source>
</reference>
<feature type="coiled-coil region" evidence="1">
    <location>
        <begin position="132"/>
        <end position="159"/>
    </location>
</feature>
<gene>
    <name evidence="2" type="ORF">F7231_03030</name>
</gene>